<name>A0A1A9VXM5_GLOAU</name>
<reference evidence="1" key="1">
    <citation type="submission" date="2020-05" db="UniProtKB">
        <authorList>
            <consortium name="EnsemblMetazoa"/>
        </authorList>
    </citation>
    <scope>IDENTIFICATION</scope>
    <source>
        <strain evidence="1">TTRI</strain>
    </source>
</reference>
<organism evidence="1 2">
    <name type="scientific">Glossina austeni</name>
    <name type="common">Savannah tsetse fly</name>
    <dbReference type="NCBI Taxonomy" id="7395"/>
    <lineage>
        <taxon>Eukaryota</taxon>
        <taxon>Metazoa</taxon>
        <taxon>Ecdysozoa</taxon>
        <taxon>Arthropoda</taxon>
        <taxon>Hexapoda</taxon>
        <taxon>Insecta</taxon>
        <taxon>Pterygota</taxon>
        <taxon>Neoptera</taxon>
        <taxon>Endopterygota</taxon>
        <taxon>Diptera</taxon>
        <taxon>Brachycera</taxon>
        <taxon>Muscomorpha</taxon>
        <taxon>Hippoboscoidea</taxon>
        <taxon>Glossinidae</taxon>
        <taxon>Glossina</taxon>
    </lineage>
</organism>
<proteinExistence type="predicted"/>
<evidence type="ECO:0000313" key="1">
    <source>
        <dbReference type="EnsemblMetazoa" id="GAUT050913-PA"/>
    </source>
</evidence>
<sequence>MESSMESRREIVKRGEFLKVDQLEARIILSQIFLLPTECLTCVRICILPNLEKVNAYLITYLFYSLTNAGNGLLTAVTVISFKDSNLLDSIEYIEATS</sequence>
<evidence type="ECO:0000313" key="2">
    <source>
        <dbReference type="Proteomes" id="UP000078200"/>
    </source>
</evidence>
<protein>
    <submittedName>
        <fullName evidence="1">Uncharacterized protein</fullName>
    </submittedName>
</protein>
<dbReference type="AlphaFoldDB" id="A0A1A9VXM5"/>
<dbReference type="VEuPathDB" id="VectorBase:GAUT050913"/>
<dbReference type="EnsemblMetazoa" id="GAUT050913-RA">
    <property type="protein sequence ID" value="GAUT050913-PA"/>
    <property type="gene ID" value="GAUT050913"/>
</dbReference>
<keyword evidence="2" id="KW-1185">Reference proteome</keyword>
<accession>A0A1A9VXM5</accession>
<dbReference type="Proteomes" id="UP000078200">
    <property type="component" value="Unassembled WGS sequence"/>
</dbReference>